<gene>
    <name evidence="5" type="ORF">UFOPK3381_00067</name>
</gene>
<evidence type="ECO:0000313" key="5">
    <source>
        <dbReference type="EMBL" id="CAB4857523.1"/>
    </source>
</evidence>
<dbReference type="AlphaFoldDB" id="A0A6J7CRA7"/>
<reference evidence="5" key="1">
    <citation type="submission" date="2020-05" db="EMBL/GenBank/DDBJ databases">
        <authorList>
            <person name="Chiriac C."/>
            <person name="Salcher M."/>
            <person name="Ghai R."/>
            <person name="Kavagutti S V."/>
        </authorList>
    </citation>
    <scope>NUCLEOTIDE SEQUENCE</scope>
</reference>
<dbReference type="Gene3D" id="2.60.200.30">
    <property type="entry name" value="Probable inorganic polyphosphate/atp-NAD kinase, domain 2"/>
    <property type="match status" value="1"/>
</dbReference>
<evidence type="ECO:0000256" key="3">
    <source>
        <dbReference type="ARBA" id="ARBA00022857"/>
    </source>
</evidence>
<dbReference type="InterPro" id="IPR016064">
    <property type="entry name" value="NAD/diacylglycerol_kinase_sf"/>
</dbReference>
<dbReference type="HAMAP" id="MF_00361">
    <property type="entry name" value="NAD_kinase"/>
    <property type="match status" value="1"/>
</dbReference>
<dbReference type="InterPro" id="IPR017437">
    <property type="entry name" value="ATP-NAD_kinase_PpnK-typ_C"/>
</dbReference>
<proteinExistence type="inferred from homology"/>
<dbReference type="PANTHER" id="PTHR20275">
    <property type="entry name" value="NAD KINASE"/>
    <property type="match status" value="1"/>
</dbReference>
<protein>
    <submittedName>
        <fullName evidence="5">Unannotated protein</fullName>
    </submittedName>
</protein>
<dbReference type="InterPro" id="IPR017438">
    <property type="entry name" value="ATP-NAD_kinase_N"/>
</dbReference>
<sequence>MTQVLLVAYETRPDAVELAVTAKEQLESLGIDTSIAKVGDIPRIPELTTDSIVVSLGGDGTFLRAARFAHGASATVMGVNLGRVGFLVPAQPSEIVSQVIAYRDGGAVVEERIVLDVRLSDGTHDIAINEVVVERSQAGHMVRLRTFIAGDEFLTYSADGVLVATPTGSTGYNFSAGGPVMGTNLPNMVMTPIAPHFTVDRSIVVSADTEISMSVLDRPGLVVADGVRLGSIEPGESLTICSHATPIRVALPQDSKFGARLRHSLREGHA</sequence>
<keyword evidence="3" id="KW-0521">NADP</keyword>
<evidence type="ECO:0000256" key="2">
    <source>
        <dbReference type="ARBA" id="ARBA00022777"/>
    </source>
</evidence>
<dbReference type="GO" id="GO:0003951">
    <property type="term" value="F:NAD+ kinase activity"/>
    <property type="evidence" value="ECO:0007669"/>
    <property type="project" value="InterPro"/>
</dbReference>
<dbReference type="Pfam" id="PF01513">
    <property type="entry name" value="NAD_kinase"/>
    <property type="match status" value="1"/>
</dbReference>
<evidence type="ECO:0000256" key="1">
    <source>
        <dbReference type="ARBA" id="ARBA00022679"/>
    </source>
</evidence>
<dbReference type="GO" id="GO:0019674">
    <property type="term" value="P:NAD+ metabolic process"/>
    <property type="evidence" value="ECO:0007669"/>
    <property type="project" value="InterPro"/>
</dbReference>
<keyword evidence="1" id="KW-0808">Transferase</keyword>
<dbReference type="InterPro" id="IPR002504">
    <property type="entry name" value="NADK"/>
</dbReference>
<dbReference type="EMBL" id="CAFBLN010000001">
    <property type="protein sequence ID" value="CAB4857523.1"/>
    <property type="molecule type" value="Genomic_DNA"/>
</dbReference>
<dbReference type="Pfam" id="PF20143">
    <property type="entry name" value="NAD_kinase_C"/>
    <property type="match status" value="1"/>
</dbReference>
<evidence type="ECO:0000256" key="4">
    <source>
        <dbReference type="ARBA" id="ARBA00023027"/>
    </source>
</evidence>
<organism evidence="5">
    <name type="scientific">freshwater metagenome</name>
    <dbReference type="NCBI Taxonomy" id="449393"/>
    <lineage>
        <taxon>unclassified sequences</taxon>
        <taxon>metagenomes</taxon>
        <taxon>ecological metagenomes</taxon>
    </lineage>
</organism>
<dbReference type="SUPFAM" id="SSF111331">
    <property type="entry name" value="NAD kinase/diacylglycerol kinase-like"/>
    <property type="match status" value="1"/>
</dbReference>
<dbReference type="Gene3D" id="3.40.50.10330">
    <property type="entry name" value="Probable inorganic polyphosphate/atp-NAD kinase, domain 1"/>
    <property type="match status" value="1"/>
</dbReference>
<dbReference type="PANTHER" id="PTHR20275:SF0">
    <property type="entry name" value="NAD KINASE"/>
    <property type="match status" value="1"/>
</dbReference>
<dbReference type="GO" id="GO:0006741">
    <property type="term" value="P:NADP+ biosynthetic process"/>
    <property type="evidence" value="ECO:0007669"/>
    <property type="project" value="InterPro"/>
</dbReference>
<keyword evidence="4" id="KW-0520">NAD</keyword>
<accession>A0A6J7CRA7</accession>
<keyword evidence="2" id="KW-0418">Kinase</keyword>
<name>A0A6J7CRA7_9ZZZZ</name>